<dbReference type="Proteomes" id="UP001152622">
    <property type="component" value="Chromosome 8"/>
</dbReference>
<evidence type="ECO:0000256" key="1">
    <source>
        <dbReference type="SAM" id="MobiDB-lite"/>
    </source>
</evidence>
<proteinExistence type="predicted"/>
<dbReference type="AlphaFoldDB" id="A0A9Q1F5B5"/>
<feature type="region of interest" description="Disordered" evidence="1">
    <location>
        <begin position="42"/>
        <end position="66"/>
    </location>
</feature>
<protein>
    <submittedName>
        <fullName evidence="2">Uncharacterized protein</fullName>
    </submittedName>
</protein>
<evidence type="ECO:0000313" key="2">
    <source>
        <dbReference type="EMBL" id="KAJ8351345.1"/>
    </source>
</evidence>
<accession>A0A9Q1F5B5</accession>
<comment type="caution">
    <text evidence="2">The sequence shown here is derived from an EMBL/GenBank/DDBJ whole genome shotgun (WGS) entry which is preliminary data.</text>
</comment>
<gene>
    <name evidence="2" type="ORF">SKAU_G00228210</name>
</gene>
<reference evidence="2" key="1">
    <citation type="journal article" date="2023" name="Science">
        <title>Genome structures resolve the early diversification of teleost fishes.</title>
        <authorList>
            <person name="Parey E."/>
            <person name="Louis A."/>
            <person name="Montfort J."/>
            <person name="Bouchez O."/>
            <person name="Roques C."/>
            <person name="Iampietro C."/>
            <person name="Lluch J."/>
            <person name="Castinel A."/>
            <person name="Donnadieu C."/>
            <person name="Desvignes T."/>
            <person name="Floi Bucao C."/>
            <person name="Jouanno E."/>
            <person name="Wen M."/>
            <person name="Mejri S."/>
            <person name="Dirks R."/>
            <person name="Jansen H."/>
            <person name="Henkel C."/>
            <person name="Chen W.J."/>
            <person name="Zahm M."/>
            <person name="Cabau C."/>
            <person name="Klopp C."/>
            <person name="Thompson A.W."/>
            <person name="Robinson-Rechavi M."/>
            <person name="Braasch I."/>
            <person name="Lecointre G."/>
            <person name="Bobe J."/>
            <person name="Postlethwait J.H."/>
            <person name="Berthelot C."/>
            <person name="Roest Crollius H."/>
            <person name="Guiguen Y."/>
        </authorList>
    </citation>
    <scope>NUCLEOTIDE SEQUENCE</scope>
    <source>
        <strain evidence="2">WJC10195</strain>
    </source>
</reference>
<sequence>MYNMSDAVWFDSQRCCTLEQESAPGTRCKLAERKRQEAELRPAVKRIPEPQNEVVLPHETSNGQAERANQDLGAALREPTATAGQMHNPTPTPFSSVPLTAGVMKRAETEGLRLATFYKQETERITADNYTVSVSHYLGFPSPGYGNWNVV</sequence>
<name>A0A9Q1F5B5_SYNKA</name>
<evidence type="ECO:0000313" key="3">
    <source>
        <dbReference type="Proteomes" id="UP001152622"/>
    </source>
</evidence>
<organism evidence="2 3">
    <name type="scientific">Synaphobranchus kaupii</name>
    <name type="common">Kaup's arrowtooth eel</name>
    <dbReference type="NCBI Taxonomy" id="118154"/>
    <lineage>
        <taxon>Eukaryota</taxon>
        <taxon>Metazoa</taxon>
        <taxon>Chordata</taxon>
        <taxon>Craniata</taxon>
        <taxon>Vertebrata</taxon>
        <taxon>Euteleostomi</taxon>
        <taxon>Actinopterygii</taxon>
        <taxon>Neopterygii</taxon>
        <taxon>Teleostei</taxon>
        <taxon>Anguilliformes</taxon>
        <taxon>Synaphobranchidae</taxon>
        <taxon>Synaphobranchus</taxon>
    </lineage>
</organism>
<dbReference type="EMBL" id="JAINUF010000008">
    <property type="protein sequence ID" value="KAJ8351345.1"/>
    <property type="molecule type" value="Genomic_DNA"/>
</dbReference>
<keyword evidence="3" id="KW-1185">Reference proteome</keyword>